<dbReference type="GO" id="GO:0017061">
    <property type="term" value="F:S-methyl-5-thioadenosine phosphorylase activity"/>
    <property type="evidence" value="ECO:0007669"/>
    <property type="project" value="UniProtKB-EC"/>
</dbReference>
<proteinExistence type="inferred from homology"/>
<evidence type="ECO:0000256" key="5">
    <source>
        <dbReference type="ARBA" id="ARBA00022801"/>
    </source>
</evidence>
<dbReference type="EMBL" id="OBEN01000001">
    <property type="protein sequence ID" value="SNZ12068.1"/>
    <property type="molecule type" value="Genomic_DNA"/>
</dbReference>
<organism evidence="11 12">
    <name type="scientific">Hydrogenobacter hydrogenophilus</name>
    <dbReference type="NCBI Taxonomy" id="35835"/>
    <lineage>
        <taxon>Bacteria</taxon>
        <taxon>Pseudomonadati</taxon>
        <taxon>Aquificota</taxon>
        <taxon>Aquificia</taxon>
        <taxon>Aquificales</taxon>
        <taxon>Aquificaceae</taxon>
        <taxon>Hydrogenobacter</taxon>
    </lineage>
</organism>
<evidence type="ECO:0000256" key="10">
    <source>
        <dbReference type="RuleBase" id="RU361274"/>
    </source>
</evidence>
<dbReference type="NCBIfam" id="TIGR00726">
    <property type="entry name" value="peptidoglycan editing factor PgeF"/>
    <property type="match status" value="1"/>
</dbReference>
<comment type="catalytic activity">
    <reaction evidence="7">
        <text>adenosine + H2O + H(+) = inosine + NH4(+)</text>
        <dbReference type="Rhea" id="RHEA:24408"/>
        <dbReference type="ChEBI" id="CHEBI:15377"/>
        <dbReference type="ChEBI" id="CHEBI:15378"/>
        <dbReference type="ChEBI" id="CHEBI:16335"/>
        <dbReference type="ChEBI" id="CHEBI:17596"/>
        <dbReference type="ChEBI" id="CHEBI:28938"/>
        <dbReference type="EC" id="3.5.4.4"/>
    </reaction>
    <physiologicalReaction direction="left-to-right" evidence="7">
        <dbReference type="Rhea" id="RHEA:24409"/>
    </physiologicalReaction>
</comment>
<gene>
    <name evidence="11" type="ORF">SAMN06265353_0413</name>
</gene>
<dbReference type="Gene3D" id="3.60.140.10">
    <property type="entry name" value="CNF1/YfiH-like putative cysteine hydrolases"/>
    <property type="match status" value="1"/>
</dbReference>
<name>A0A285NSA8_9AQUI</name>
<dbReference type="PANTHER" id="PTHR30616:SF2">
    <property type="entry name" value="PURINE NUCLEOSIDE PHOSPHORYLASE LACC1"/>
    <property type="match status" value="1"/>
</dbReference>
<dbReference type="InterPro" id="IPR011324">
    <property type="entry name" value="Cytotoxic_necrot_fac-like_cat"/>
</dbReference>
<keyword evidence="5" id="KW-0378">Hydrolase</keyword>
<dbReference type="InterPro" id="IPR038371">
    <property type="entry name" value="Cu_polyphenol_OxRdtase_sf"/>
</dbReference>
<dbReference type="Pfam" id="PF02578">
    <property type="entry name" value="Cu-oxidase_4"/>
    <property type="match status" value="1"/>
</dbReference>
<evidence type="ECO:0000256" key="7">
    <source>
        <dbReference type="ARBA" id="ARBA00047989"/>
    </source>
</evidence>
<comment type="catalytic activity">
    <reaction evidence="1">
        <text>inosine + phosphate = alpha-D-ribose 1-phosphate + hypoxanthine</text>
        <dbReference type="Rhea" id="RHEA:27646"/>
        <dbReference type="ChEBI" id="CHEBI:17368"/>
        <dbReference type="ChEBI" id="CHEBI:17596"/>
        <dbReference type="ChEBI" id="CHEBI:43474"/>
        <dbReference type="ChEBI" id="CHEBI:57720"/>
        <dbReference type="EC" id="2.4.2.1"/>
    </reaction>
    <physiologicalReaction direction="left-to-right" evidence="1">
        <dbReference type="Rhea" id="RHEA:27647"/>
    </physiologicalReaction>
</comment>
<dbReference type="GO" id="GO:0016787">
    <property type="term" value="F:hydrolase activity"/>
    <property type="evidence" value="ECO:0007669"/>
    <property type="project" value="UniProtKB-KW"/>
</dbReference>
<dbReference type="GO" id="GO:0005507">
    <property type="term" value="F:copper ion binding"/>
    <property type="evidence" value="ECO:0007669"/>
    <property type="project" value="TreeGrafter"/>
</dbReference>
<sequence>MHRENARESQETLLKIKVGNIYAGITKNSEGIFTLKQTHSDKVYLLERLTQELAEGDAIITQLRGVKIGVKTADCVPIALLGKHTVGVIHAGWRGLKGKIIENTIEMLKNFEKIDELTAFVGPSAKACCYQVGEEFKEHFICIHYKNGSFFLDTQEEAITKLKSLGIRRFIKLSSCSICNTKYPSYRRNKTKERLFTYAQIG</sequence>
<protein>
    <recommendedName>
        <fullName evidence="10">Purine nucleoside phosphorylase</fullName>
    </recommendedName>
</protein>
<keyword evidence="6" id="KW-0862">Zinc</keyword>
<dbReference type="Proteomes" id="UP000218627">
    <property type="component" value="Unassembled WGS sequence"/>
</dbReference>
<evidence type="ECO:0000256" key="4">
    <source>
        <dbReference type="ARBA" id="ARBA00022723"/>
    </source>
</evidence>
<evidence type="ECO:0000256" key="6">
    <source>
        <dbReference type="ARBA" id="ARBA00022833"/>
    </source>
</evidence>
<dbReference type="CDD" id="cd16833">
    <property type="entry name" value="YfiH"/>
    <property type="match status" value="1"/>
</dbReference>
<evidence type="ECO:0000256" key="2">
    <source>
        <dbReference type="ARBA" id="ARBA00007353"/>
    </source>
</evidence>
<dbReference type="PANTHER" id="PTHR30616">
    <property type="entry name" value="UNCHARACTERIZED PROTEIN YFIH"/>
    <property type="match status" value="1"/>
</dbReference>
<keyword evidence="4" id="KW-0479">Metal-binding</keyword>
<dbReference type="SUPFAM" id="SSF64438">
    <property type="entry name" value="CNF1/YfiH-like putative cysteine hydrolases"/>
    <property type="match status" value="1"/>
</dbReference>
<comment type="catalytic activity">
    <reaction evidence="8">
        <text>adenosine + phosphate = alpha-D-ribose 1-phosphate + adenine</text>
        <dbReference type="Rhea" id="RHEA:27642"/>
        <dbReference type="ChEBI" id="CHEBI:16335"/>
        <dbReference type="ChEBI" id="CHEBI:16708"/>
        <dbReference type="ChEBI" id="CHEBI:43474"/>
        <dbReference type="ChEBI" id="CHEBI:57720"/>
        <dbReference type="EC" id="2.4.2.1"/>
    </reaction>
    <physiologicalReaction direction="left-to-right" evidence="8">
        <dbReference type="Rhea" id="RHEA:27643"/>
    </physiologicalReaction>
</comment>
<dbReference type="OrthoDB" id="4279at2"/>
<evidence type="ECO:0000256" key="1">
    <source>
        <dbReference type="ARBA" id="ARBA00000553"/>
    </source>
</evidence>
<evidence type="ECO:0000313" key="11">
    <source>
        <dbReference type="EMBL" id="SNZ12068.1"/>
    </source>
</evidence>
<evidence type="ECO:0000256" key="8">
    <source>
        <dbReference type="ARBA" id="ARBA00048968"/>
    </source>
</evidence>
<reference evidence="12" key="1">
    <citation type="submission" date="2017-09" db="EMBL/GenBank/DDBJ databases">
        <authorList>
            <person name="Varghese N."/>
            <person name="Submissions S."/>
        </authorList>
    </citation>
    <scope>NUCLEOTIDE SEQUENCE [LARGE SCALE GENOMIC DNA]</scope>
    <source>
        <strain evidence="12">DSM 2913</strain>
    </source>
</reference>
<comment type="similarity">
    <text evidence="2 10">Belongs to the purine nucleoside phosphorylase YfiH/LACC1 family.</text>
</comment>
<keyword evidence="3" id="KW-0808">Transferase</keyword>
<evidence type="ECO:0000256" key="9">
    <source>
        <dbReference type="ARBA" id="ARBA00049893"/>
    </source>
</evidence>
<dbReference type="AlphaFoldDB" id="A0A285NSA8"/>
<comment type="catalytic activity">
    <reaction evidence="9">
        <text>S-methyl-5'-thioadenosine + phosphate = 5-(methylsulfanyl)-alpha-D-ribose 1-phosphate + adenine</text>
        <dbReference type="Rhea" id="RHEA:11852"/>
        <dbReference type="ChEBI" id="CHEBI:16708"/>
        <dbReference type="ChEBI" id="CHEBI:17509"/>
        <dbReference type="ChEBI" id="CHEBI:43474"/>
        <dbReference type="ChEBI" id="CHEBI:58533"/>
        <dbReference type="EC" id="2.4.2.28"/>
    </reaction>
    <physiologicalReaction direction="left-to-right" evidence="9">
        <dbReference type="Rhea" id="RHEA:11853"/>
    </physiologicalReaction>
</comment>
<dbReference type="InterPro" id="IPR003730">
    <property type="entry name" value="Cu_polyphenol_OxRdtase"/>
</dbReference>
<accession>A0A285NSA8</accession>
<evidence type="ECO:0000313" key="12">
    <source>
        <dbReference type="Proteomes" id="UP000218627"/>
    </source>
</evidence>
<evidence type="ECO:0000256" key="3">
    <source>
        <dbReference type="ARBA" id="ARBA00022679"/>
    </source>
</evidence>
<keyword evidence="12" id="KW-1185">Reference proteome</keyword>